<evidence type="ECO:0000313" key="2">
    <source>
        <dbReference type="EMBL" id="KAL2559543.1"/>
    </source>
</evidence>
<gene>
    <name evidence="2" type="ORF">Fot_04282</name>
</gene>
<organism evidence="2 3">
    <name type="scientific">Forsythia ovata</name>
    <dbReference type="NCBI Taxonomy" id="205694"/>
    <lineage>
        <taxon>Eukaryota</taxon>
        <taxon>Viridiplantae</taxon>
        <taxon>Streptophyta</taxon>
        <taxon>Embryophyta</taxon>
        <taxon>Tracheophyta</taxon>
        <taxon>Spermatophyta</taxon>
        <taxon>Magnoliopsida</taxon>
        <taxon>eudicotyledons</taxon>
        <taxon>Gunneridae</taxon>
        <taxon>Pentapetalae</taxon>
        <taxon>asterids</taxon>
        <taxon>lamiids</taxon>
        <taxon>Lamiales</taxon>
        <taxon>Oleaceae</taxon>
        <taxon>Forsythieae</taxon>
        <taxon>Forsythia</taxon>
    </lineage>
</organism>
<dbReference type="AlphaFoldDB" id="A0ABD1XC53"/>
<comment type="caution">
    <text evidence="2">The sequence shown here is derived from an EMBL/GenBank/DDBJ whole genome shotgun (WGS) entry which is preliminary data.</text>
</comment>
<evidence type="ECO:0000313" key="3">
    <source>
        <dbReference type="Proteomes" id="UP001604277"/>
    </source>
</evidence>
<accession>A0ABD1XC53</accession>
<sequence>MEGFSGEILSKTAKHARIDPTNLDPPQAEATYPASEVQKRFINMIKIPYPRPPSPLTPLSQAPLFLSGPTTHSPPINALQVTVPNRPQCTTRRRTCHHLGNWWSRAHRRSICSSTCNIERNLQKSNVDDWQLKERVLKA</sequence>
<name>A0ABD1XC53_9LAMI</name>
<feature type="region of interest" description="Disordered" evidence="1">
    <location>
        <begin position="1"/>
        <end position="32"/>
    </location>
</feature>
<dbReference type="EMBL" id="JBFOLJ010000001">
    <property type="protein sequence ID" value="KAL2559543.1"/>
    <property type="molecule type" value="Genomic_DNA"/>
</dbReference>
<protein>
    <submittedName>
        <fullName evidence="2">Uncharacterized protein</fullName>
    </submittedName>
</protein>
<dbReference type="Proteomes" id="UP001604277">
    <property type="component" value="Unassembled WGS sequence"/>
</dbReference>
<proteinExistence type="predicted"/>
<keyword evidence="3" id="KW-1185">Reference proteome</keyword>
<evidence type="ECO:0000256" key="1">
    <source>
        <dbReference type="SAM" id="MobiDB-lite"/>
    </source>
</evidence>
<reference evidence="3" key="1">
    <citation type="submission" date="2024-07" db="EMBL/GenBank/DDBJ databases">
        <title>Two chromosome-level genome assemblies of Korean endemic species Abeliophyllum distichum and Forsythia ovata (Oleaceae).</title>
        <authorList>
            <person name="Jang H."/>
        </authorList>
    </citation>
    <scope>NUCLEOTIDE SEQUENCE [LARGE SCALE GENOMIC DNA]</scope>
</reference>